<proteinExistence type="predicted"/>
<organism evidence="1 2">
    <name type="scientific">Schistosoma bovis</name>
    <name type="common">Blood fluke</name>
    <dbReference type="NCBI Taxonomy" id="6184"/>
    <lineage>
        <taxon>Eukaryota</taxon>
        <taxon>Metazoa</taxon>
        <taxon>Spiralia</taxon>
        <taxon>Lophotrochozoa</taxon>
        <taxon>Platyhelminthes</taxon>
        <taxon>Trematoda</taxon>
        <taxon>Digenea</taxon>
        <taxon>Strigeidida</taxon>
        <taxon>Schistosomatoidea</taxon>
        <taxon>Schistosomatidae</taxon>
        <taxon>Schistosoma</taxon>
    </lineage>
</organism>
<accession>A0A430PXH2</accession>
<comment type="caution">
    <text evidence="1">The sequence shown here is derived from an EMBL/GenBank/DDBJ whole genome shotgun (WGS) entry which is preliminary data.</text>
</comment>
<reference evidence="1 2" key="1">
    <citation type="journal article" date="2019" name="PLoS Pathog.">
        <title>Genome sequence of the bovine parasite Schistosoma bovis Tanzania.</title>
        <authorList>
            <person name="Oey H."/>
            <person name="Zakrzewski M."/>
            <person name="Gobert G."/>
            <person name="Gravermann K."/>
            <person name="Stoye J."/>
            <person name="Jones M."/>
            <person name="Mcmanus D."/>
            <person name="Krause L."/>
        </authorList>
    </citation>
    <scope>NUCLEOTIDE SEQUENCE [LARGE SCALE GENOMIC DNA]</scope>
    <source>
        <strain evidence="1 2">TAN1997</strain>
    </source>
</reference>
<gene>
    <name evidence="1" type="ORF">DC041_0000375</name>
</gene>
<protein>
    <submittedName>
        <fullName evidence="1">Uncharacterized protein</fullName>
    </submittedName>
</protein>
<name>A0A430PXH2_SCHBO</name>
<dbReference type="EMBL" id="QMKO01004544">
    <property type="protein sequence ID" value="RTG80088.1"/>
    <property type="molecule type" value="Genomic_DNA"/>
</dbReference>
<dbReference type="Proteomes" id="UP000290809">
    <property type="component" value="Unassembled WGS sequence"/>
</dbReference>
<evidence type="ECO:0000313" key="1">
    <source>
        <dbReference type="EMBL" id="RTG80088.1"/>
    </source>
</evidence>
<dbReference type="AlphaFoldDB" id="A0A430PXH2"/>
<evidence type="ECO:0000313" key="2">
    <source>
        <dbReference type="Proteomes" id="UP000290809"/>
    </source>
</evidence>
<sequence length="43" mass="4807">MLETIFIHRLFICGPSLASISLLQTVSLLKVTIVIYALKPISY</sequence>
<keyword evidence="2" id="KW-1185">Reference proteome</keyword>